<dbReference type="InterPro" id="IPR039425">
    <property type="entry name" value="RNA_pol_sigma-70-like"/>
</dbReference>
<name>A0A4S3PKK0_9BACI</name>
<dbReference type="SUPFAM" id="SSF88946">
    <property type="entry name" value="Sigma2 domain of RNA polymerase sigma factors"/>
    <property type="match status" value="1"/>
</dbReference>
<evidence type="ECO:0000313" key="8">
    <source>
        <dbReference type="Proteomes" id="UP000306477"/>
    </source>
</evidence>
<evidence type="ECO:0000259" key="6">
    <source>
        <dbReference type="Pfam" id="PF08281"/>
    </source>
</evidence>
<keyword evidence="2" id="KW-0805">Transcription regulation</keyword>
<dbReference type="GO" id="GO:0003677">
    <property type="term" value="F:DNA binding"/>
    <property type="evidence" value="ECO:0007669"/>
    <property type="project" value="InterPro"/>
</dbReference>
<evidence type="ECO:0000313" key="7">
    <source>
        <dbReference type="EMBL" id="THE09515.1"/>
    </source>
</evidence>
<dbReference type="GO" id="GO:0006352">
    <property type="term" value="P:DNA-templated transcription initiation"/>
    <property type="evidence" value="ECO:0007669"/>
    <property type="project" value="InterPro"/>
</dbReference>
<dbReference type="InterPro" id="IPR013325">
    <property type="entry name" value="RNA_pol_sigma_r2"/>
</dbReference>
<dbReference type="InterPro" id="IPR013249">
    <property type="entry name" value="RNA_pol_sigma70_r4_t2"/>
</dbReference>
<dbReference type="InterPro" id="IPR036388">
    <property type="entry name" value="WH-like_DNA-bd_sf"/>
</dbReference>
<evidence type="ECO:0000256" key="2">
    <source>
        <dbReference type="ARBA" id="ARBA00023015"/>
    </source>
</evidence>
<dbReference type="EMBL" id="SLUB01000075">
    <property type="protein sequence ID" value="THE09515.1"/>
    <property type="molecule type" value="Genomic_DNA"/>
</dbReference>
<dbReference type="SUPFAM" id="SSF88659">
    <property type="entry name" value="Sigma3 and sigma4 domains of RNA polymerase sigma factors"/>
    <property type="match status" value="1"/>
</dbReference>
<sequence>MKELVKKAQSGDRQAFIKLIEEYQDDIYRTALIYTKNQDDALDIVQETAFRSFSKIKSLKSPQFLKTWLMKITINAAIDLLRKKKNVIHLKPEYTEFIGTEDGDIPLSITLKEVINKLNEREKSIVLLKYYFNHTFKEISDIMDIPLGTIKSILYRALQKMRLEIKEDDICGK</sequence>
<feature type="domain" description="RNA polymerase sigma-70 region 2" evidence="5">
    <location>
        <begin position="19"/>
        <end position="85"/>
    </location>
</feature>
<dbReference type="Gene3D" id="1.10.10.10">
    <property type="entry name" value="Winged helix-like DNA-binding domain superfamily/Winged helix DNA-binding domain"/>
    <property type="match status" value="1"/>
</dbReference>
<feature type="domain" description="RNA polymerase sigma factor 70 region 4 type 2" evidence="6">
    <location>
        <begin position="111"/>
        <end position="161"/>
    </location>
</feature>
<dbReference type="InterPro" id="IPR007627">
    <property type="entry name" value="RNA_pol_sigma70_r2"/>
</dbReference>
<dbReference type="GO" id="GO:0016987">
    <property type="term" value="F:sigma factor activity"/>
    <property type="evidence" value="ECO:0007669"/>
    <property type="project" value="UniProtKB-KW"/>
</dbReference>
<keyword evidence="4" id="KW-0804">Transcription</keyword>
<dbReference type="InterPro" id="IPR013324">
    <property type="entry name" value="RNA_pol_sigma_r3/r4-like"/>
</dbReference>
<dbReference type="PANTHER" id="PTHR43133">
    <property type="entry name" value="RNA POLYMERASE ECF-TYPE SIGMA FACTO"/>
    <property type="match status" value="1"/>
</dbReference>
<keyword evidence="8" id="KW-1185">Reference proteome</keyword>
<accession>A0A4S3PKK0</accession>
<comment type="caution">
    <text evidence="7">The sequence shown here is derived from an EMBL/GenBank/DDBJ whole genome shotgun (WGS) entry which is preliminary data.</text>
</comment>
<dbReference type="OrthoDB" id="9782703at2"/>
<dbReference type="Pfam" id="PF08281">
    <property type="entry name" value="Sigma70_r4_2"/>
    <property type="match status" value="1"/>
</dbReference>
<protein>
    <submittedName>
        <fullName evidence="7">Sigma-70 family RNA polymerase sigma factor</fullName>
    </submittedName>
</protein>
<dbReference type="InterPro" id="IPR014284">
    <property type="entry name" value="RNA_pol_sigma-70_dom"/>
</dbReference>
<dbReference type="AlphaFoldDB" id="A0A4S3PKK0"/>
<dbReference type="Proteomes" id="UP000306477">
    <property type="component" value="Unassembled WGS sequence"/>
</dbReference>
<organism evidence="7 8">
    <name type="scientific">Bacillus timonensis</name>
    <dbReference type="NCBI Taxonomy" id="1033734"/>
    <lineage>
        <taxon>Bacteria</taxon>
        <taxon>Bacillati</taxon>
        <taxon>Bacillota</taxon>
        <taxon>Bacilli</taxon>
        <taxon>Bacillales</taxon>
        <taxon>Bacillaceae</taxon>
        <taxon>Bacillus</taxon>
    </lineage>
</organism>
<evidence type="ECO:0000256" key="3">
    <source>
        <dbReference type="ARBA" id="ARBA00023082"/>
    </source>
</evidence>
<dbReference type="Pfam" id="PF04542">
    <property type="entry name" value="Sigma70_r2"/>
    <property type="match status" value="1"/>
</dbReference>
<evidence type="ECO:0000256" key="4">
    <source>
        <dbReference type="ARBA" id="ARBA00023163"/>
    </source>
</evidence>
<keyword evidence="3" id="KW-0731">Sigma factor</keyword>
<dbReference type="PANTHER" id="PTHR43133:SF60">
    <property type="entry name" value="RNA POLYMERASE SIGMA FACTOR SIGV"/>
    <property type="match status" value="1"/>
</dbReference>
<dbReference type="Gene3D" id="1.10.1740.10">
    <property type="match status" value="1"/>
</dbReference>
<reference evidence="7 8" key="1">
    <citation type="journal article" date="2019" name="Indoor Air">
        <title>Impacts of indoor surface finishes on bacterial viability.</title>
        <authorList>
            <person name="Hu J."/>
            <person name="Maamar S.B."/>
            <person name="Glawe A.J."/>
            <person name="Gottel N."/>
            <person name="Gilbert J.A."/>
            <person name="Hartmann E.M."/>
        </authorList>
    </citation>
    <scope>NUCLEOTIDE SEQUENCE [LARGE SCALE GENOMIC DNA]</scope>
    <source>
        <strain evidence="7 8">AF060A6</strain>
    </source>
</reference>
<evidence type="ECO:0000259" key="5">
    <source>
        <dbReference type="Pfam" id="PF04542"/>
    </source>
</evidence>
<proteinExistence type="inferred from homology"/>
<dbReference type="CDD" id="cd06171">
    <property type="entry name" value="Sigma70_r4"/>
    <property type="match status" value="1"/>
</dbReference>
<comment type="similarity">
    <text evidence="1">Belongs to the sigma-70 factor family. ECF subfamily.</text>
</comment>
<dbReference type="NCBIfam" id="TIGR02937">
    <property type="entry name" value="sigma70-ECF"/>
    <property type="match status" value="1"/>
</dbReference>
<gene>
    <name evidence="7" type="ORF">E1I69_22085</name>
</gene>
<evidence type="ECO:0000256" key="1">
    <source>
        <dbReference type="ARBA" id="ARBA00010641"/>
    </source>
</evidence>